<organism evidence="3 4">
    <name type="scientific">Okeanomitos corallinicola TIOX110</name>
    <dbReference type="NCBI Taxonomy" id="3133117"/>
    <lineage>
        <taxon>Bacteria</taxon>
        <taxon>Bacillati</taxon>
        <taxon>Cyanobacteriota</taxon>
        <taxon>Cyanophyceae</taxon>
        <taxon>Nostocales</taxon>
        <taxon>Aphanizomenonaceae</taxon>
        <taxon>Okeanomitos</taxon>
    </lineage>
</organism>
<keyword evidence="2" id="KW-0812">Transmembrane</keyword>
<evidence type="ECO:0000256" key="1">
    <source>
        <dbReference type="ARBA" id="ARBA00009299"/>
    </source>
</evidence>
<proteinExistence type="inferred from homology"/>
<evidence type="ECO:0000313" key="3">
    <source>
        <dbReference type="EMBL" id="WZB87856.1"/>
    </source>
</evidence>
<sequence>MSQASSYWHKFIKQLPEIKVESPKQQKFNRFYEPGNMLGVLTVIVAMLLWNWKLLLALIVGIGVMLIAYSIPKWNWQISWSETRKLLNSPKIRLALAVISGGITTFMTYMAIAIWLDSPTIWIAIGAMVQGLGTILTLILLVWQIFNFQEHKEEDNLQQLLNNLTETDPLKRLLAVRQLNKLISRKNVDDSVQQDVVNCLKILLVREEETVIREAVLTSLQGLDSLQNLVSSHAKPLATIPQKVKQEVY</sequence>
<feature type="transmembrane region" description="Helical" evidence="2">
    <location>
        <begin position="54"/>
        <end position="71"/>
    </location>
</feature>
<keyword evidence="4" id="KW-1185">Reference proteome</keyword>
<evidence type="ECO:0000313" key="4">
    <source>
        <dbReference type="Proteomes" id="UP001483337"/>
    </source>
</evidence>
<protein>
    <submittedName>
        <fullName evidence="3">Armadillo-type fold-containing protein</fullName>
    </submittedName>
</protein>
<dbReference type="EMBL" id="CP150886">
    <property type="protein sequence ID" value="WZB87856.1"/>
    <property type="molecule type" value="Genomic_DNA"/>
</dbReference>
<evidence type="ECO:0000256" key="2">
    <source>
        <dbReference type="SAM" id="Phobius"/>
    </source>
</evidence>
<gene>
    <name evidence="3" type="ORF">WJM97_21265</name>
</gene>
<name>A0ABZ2USB2_9CYAN</name>
<dbReference type="SUPFAM" id="SSF48371">
    <property type="entry name" value="ARM repeat"/>
    <property type="match status" value="1"/>
</dbReference>
<feature type="transmembrane region" description="Helical" evidence="2">
    <location>
        <begin position="121"/>
        <end position="143"/>
    </location>
</feature>
<dbReference type="RefSeq" id="WP_353930767.1">
    <property type="nucleotide sequence ID" value="NZ_CP150886.1"/>
</dbReference>
<keyword evidence="2" id="KW-1133">Transmembrane helix</keyword>
<feature type="transmembrane region" description="Helical" evidence="2">
    <location>
        <begin position="92"/>
        <end position="115"/>
    </location>
</feature>
<dbReference type="InterPro" id="IPR016024">
    <property type="entry name" value="ARM-type_fold"/>
</dbReference>
<keyword evidence="2" id="KW-0472">Membrane</keyword>
<feature type="transmembrane region" description="Helical" evidence="2">
    <location>
        <begin position="31"/>
        <end position="48"/>
    </location>
</feature>
<reference evidence="3 4" key="1">
    <citation type="submission" date="2024-04" db="EMBL/GenBank/DDBJ databases">
        <title>Okeanomitos corallinicola gen. &amp; sp. nov. (Nostocales, Cyanobacteria), a new toxic marine heterocyst-forming cyanobacterium from a coral reef.</title>
        <authorList>
            <person name="Li H."/>
            <person name="Li R."/>
            <person name="Kang J."/>
            <person name="Hii K.S."/>
            <person name="Mohamed H.F."/>
            <person name="Xu X."/>
            <person name="Luo Z."/>
        </authorList>
    </citation>
    <scope>NUCLEOTIDE SEQUENCE [LARGE SCALE GENOMIC DNA]</scope>
    <source>
        <strain evidence="3 4">TIOX110</strain>
    </source>
</reference>
<dbReference type="Proteomes" id="UP001483337">
    <property type="component" value="Chromosome"/>
</dbReference>
<comment type="similarity">
    <text evidence="1">Belongs to the CpcE/RpcE/PecE family.</text>
</comment>
<accession>A0ABZ2USB2</accession>